<proteinExistence type="predicted"/>
<name>A0A3N5XZ17_9ALTE</name>
<dbReference type="EMBL" id="RPOK01000005">
    <property type="protein sequence ID" value="RPJ65246.1"/>
    <property type="molecule type" value="Genomic_DNA"/>
</dbReference>
<protein>
    <submittedName>
        <fullName evidence="1">DUF2237 domain-containing protein</fullName>
    </submittedName>
</protein>
<dbReference type="Proteomes" id="UP000275281">
    <property type="component" value="Unassembled WGS sequence"/>
</dbReference>
<dbReference type="AlphaFoldDB" id="A0A3N5XZ17"/>
<gene>
    <name evidence="1" type="ORF">DRW07_15165</name>
</gene>
<accession>A0A3N5XZ17</accession>
<sequence>MPNATNVFGKPLMLCCGNTGFTREGFCYVPESDIGNHSVCAIMTHDFLQFSYSRGNNLITPVPEYSFPGLKAGDKWCLCASRWWEAYQAGVAPLVDLNATHVKALDIIPLAILEQYAAEPHQV</sequence>
<dbReference type="InterPro" id="IPR018714">
    <property type="entry name" value="DUF2237"/>
</dbReference>
<dbReference type="PANTHER" id="PTHR37466">
    <property type="entry name" value="SLR1628 PROTEIN"/>
    <property type="match status" value="1"/>
</dbReference>
<evidence type="ECO:0000313" key="2">
    <source>
        <dbReference type="Proteomes" id="UP000275281"/>
    </source>
</evidence>
<dbReference type="Pfam" id="PF09996">
    <property type="entry name" value="DUF2237"/>
    <property type="match status" value="1"/>
</dbReference>
<dbReference type="Gene3D" id="3.30.56.110">
    <property type="entry name" value="Protein of unknown function DUF2237"/>
    <property type="match status" value="1"/>
</dbReference>
<dbReference type="PANTHER" id="PTHR37466:SF1">
    <property type="entry name" value="SLR1628 PROTEIN"/>
    <property type="match status" value="1"/>
</dbReference>
<dbReference type="OrthoDB" id="9792525at2"/>
<reference evidence="1 2" key="1">
    <citation type="submission" date="2018-11" db="EMBL/GenBank/DDBJ databases">
        <authorList>
            <person name="Ye M.-Q."/>
            <person name="Du Z.-J."/>
        </authorList>
    </citation>
    <scope>NUCLEOTIDE SEQUENCE [LARGE SCALE GENOMIC DNA]</scope>
    <source>
        <strain evidence="1 2">U0105</strain>
    </source>
</reference>
<organism evidence="1 2">
    <name type="scientific">Alteromonas sediminis</name>
    <dbReference type="NCBI Taxonomy" id="2259342"/>
    <lineage>
        <taxon>Bacteria</taxon>
        <taxon>Pseudomonadati</taxon>
        <taxon>Pseudomonadota</taxon>
        <taxon>Gammaproteobacteria</taxon>
        <taxon>Alteromonadales</taxon>
        <taxon>Alteromonadaceae</taxon>
        <taxon>Alteromonas/Salinimonas group</taxon>
        <taxon>Alteromonas</taxon>
    </lineage>
</organism>
<keyword evidence="2" id="KW-1185">Reference proteome</keyword>
<evidence type="ECO:0000313" key="1">
    <source>
        <dbReference type="EMBL" id="RPJ65246.1"/>
    </source>
</evidence>
<comment type="caution">
    <text evidence="1">The sequence shown here is derived from an EMBL/GenBank/DDBJ whole genome shotgun (WGS) entry which is preliminary data.</text>
</comment>
<dbReference type="RefSeq" id="WP_124028793.1">
    <property type="nucleotide sequence ID" value="NZ_JBHRSN010000014.1"/>
</dbReference>